<protein>
    <recommendedName>
        <fullName evidence="3">Phosphoglycerate mutase</fullName>
    </recommendedName>
</protein>
<dbReference type="RefSeq" id="WP_191820039.1">
    <property type="nucleotide sequence ID" value="NZ_JACYFT010000003.1"/>
</dbReference>
<evidence type="ECO:0000313" key="1">
    <source>
        <dbReference type="EMBL" id="MBD8051555.1"/>
    </source>
</evidence>
<evidence type="ECO:0000313" key="2">
    <source>
        <dbReference type="Proteomes" id="UP000647424"/>
    </source>
</evidence>
<dbReference type="EMBL" id="JACYFT010000003">
    <property type="protein sequence ID" value="MBD8051555.1"/>
    <property type="molecule type" value="Genomic_DNA"/>
</dbReference>
<sequence>MHLIIPYAALTDAPPDALHSLALPHLRQLLAQMTCTHRDDEARDAQPSPHMPHERVWARSLGWPVDAPLPWAALAHPRHTGPQAWITPCHWQIGMDQVVMLDPAHLHLSDEESQQLLQAMQAFLQEDGLDVQWDSALQWHARGDVFEHMRPPSLDRVIGANVKPWITDGHLPDSLRRLQSEMQMLLYNHPVNDARMAQGRITVNSFWVHGAGRLPAEPAAQADGQVLVLDPLRGPALRGDLQAWQAAWRELDATHLAPLAHQAGLRLSLCSETSAHTYQRTERSWLQRIGAVFQTTDTGRALQALIPT</sequence>
<evidence type="ECO:0008006" key="3">
    <source>
        <dbReference type="Google" id="ProtNLM"/>
    </source>
</evidence>
<accession>A0A927FHL4</accession>
<organism evidence="1 2">
    <name type="scientific">Limnohabitans radicicola</name>
    <dbReference type="NCBI Taxonomy" id="2771427"/>
    <lineage>
        <taxon>Bacteria</taxon>
        <taxon>Pseudomonadati</taxon>
        <taxon>Pseudomonadota</taxon>
        <taxon>Betaproteobacteria</taxon>
        <taxon>Burkholderiales</taxon>
        <taxon>Comamonadaceae</taxon>
        <taxon>Limnohabitans</taxon>
    </lineage>
</organism>
<proteinExistence type="predicted"/>
<comment type="caution">
    <text evidence="1">The sequence shown here is derived from an EMBL/GenBank/DDBJ whole genome shotgun (WGS) entry which is preliminary data.</text>
</comment>
<keyword evidence="2" id="KW-1185">Reference proteome</keyword>
<gene>
    <name evidence="1" type="ORF">IC609_13485</name>
</gene>
<reference evidence="1" key="1">
    <citation type="submission" date="2020-09" db="EMBL/GenBank/DDBJ databases">
        <title>Genome seq and assembly of Limnohabitants sp.</title>
        <authorList>
            <person name="Chhetri G."/>
        </authorList>
    </citation>
    <scope>NUCLEOTIDE SEQUENCE</scope>
    <source>
        <strain evidence="1">JUR4</strain>
    </source>
</reference>
<dbReference type="AlphaFoldDB" id="A0A927FHL4"/>
<name>A0A927FHL4_9BURK</name>
<dbReference type="Proteomes" id="UP000647424">
    <property type="component" value="Unassembled WGS sequence"/>
</dbReference>